<reference evidence="1 2" key="1">
    <citation type="journal article" date="2014" name="Int. J. Syst. Evol. Microbiol.">
        <title>Complete genome sequence of Corynebacterium casei LMG S-19264T (=DSM 44701T), isolated from a smear-ripened cheese.</title>
        <authorList>
            <consortium name="US DOE Joint Genome Institute (JGI-PGF)"/>
            <person name="Walter F."/>
            <person name="Albersmeier A."/>
            <person name="Kalinowski J."/>
            <person name="Ruckert C."/>
        </authorList>
    </citation>
    <scope>NUCLEOTIDE SEQUENCE [LARGE SCALE GENOMIC DNA]</scope>
    <source>
        <strain evidence="1 2">CGMCC 1.15295</strain>
    </source>
</reference>
<dbReference type="AlphaFoldDB" id="A0A8J2XJE9"/>
<dbReference type="EMBL" id="BMIC01000007">
    <property type="protein sequence ID" value="GFZ93017.1"/>
    <property type="molecule type" value="Genomic_DNA"/>
</dbReference>
<sequence length="161" mass="18786">MVFQQEDVLKTGTAFKFKTQPVDPSDPFKGKYIFLNYEASTFSTADTTWQRNEDVYVTIKHDSLGFVQVTEVTKNEPKSEFYIKAKVDWYNEFEKELNIVYPFNKFYMDETKAYNAELAHMKAQQDSIPNNTYALVFIKNGKAVLDNVFINEIPIAKYVEK</sequence>
<dbReference type="InterPro" id="IPR025833">
    <property type="entry name" value="GDYXXLXY"/>
</dbReference>
<name>A0A8J2XJE9_9FLAO</name>
<evidence type="ECO:0000313" key="1">
    <source>
        <dbReference type="EMBL" id="GFZ93017.1"/>
    </source>
</evidence>
<protein>
    <submittedName>
        <fullName evidence="1">Uncharacterized protein</fullName>
    </submittedName>
</protein>
<comment type="caution">
    <text evidence="1">The sequence shown here is derived from an EMBL/GenBank/DDBJ whole genome shotgun (WGS) entry which is preliminary data.</text>
</comment>
<keyword evidence="2" id="KW-1185">Reference proteome</keyword>
<organism evidence="1 2">
    <name type="scientific">Aquaticitalea lipolytica</name>
    <dbReference type="NCBI Taxonomy" id="1247562"/>
    <lineage>
        <taxon>Bacteria</taxon>
        <taxon>Pseudomonadati</taxon>
        <taxon>Bacteroidota</taxon>
        <taxon>Flavobacteriia</taxon>
        <taxon>Flavobacteriales</taxon>
        <taxon>Flavobacteriaceae</taxon>
        <taxon>Aquaticitalea</taxon>
    </lineage>
</organism>
<gene>
    <name evidence="1" type="ORF">GCM10011531_26270</name>
</gene>
<evidence type="ECO:0000313" key="2">
    <source>
        <dbReference type="Proteomes" id="UP000598120"/>
    </source>
</evidence>
<proteinExistence type="predicted"/>
<dbReference type="Pfam" id="PF14345">
    <property type="entry name" value="GDYXXLXY"/>
    <property type="match status" value="1"/>
</dbReference>
<dbReference type="Proteomes" id="UP000598120">
    <property type="component" value="Unassembled WGS sequence"/>
</dbReference>
<accession>A0A8J2XJE9</accession>